<keyword evidence="2" id="KW-1185">Reference proteome</keyword>
<dbReference type="EMBL" id="WSEL01000003">
    <property type="protein sequence ID" value="MVQ29161.1"/>
    <property type="molecule type" value="Genomic_DNA"/>
</dbReference>
<gene>
    <name evidence="1" type="ORF">GON04_06875</name>
</gene>
<evidence type="ECO:0000313" key="1">
    <source>
        <dbReference type="EMBL" id="MVQ29161.1"/>
    </source>
</evidence>
<dbReference type="AlphaFoldDB" id="A0A6N8IQJ9"/>
<name>A0A6N8IQJ9_9BURK</name>
<accession>A0A6N8IQJ9</accession>
<proteinExistence type="predicted"/>
<dbReference type="Proteomes" id="UP000469385">
    <property type="component" value="Unassembled WGS sequence"/>
</dbReference>
<organism evidence="1 2">
    <name type="scientific">Ramlibacter pinisoli</name>
    <dbReference type="NCBI Taxonomy" id="2682844"/>
    <lineage>
        <taxon>Bacteria</taxon>
        <taxon>Pseudomonadati</taxon>
        <taxon>Pseudomonadota</taxon>
        <taxon>Betaproteobacteria</taxon>
        <taxon>Burkholderiales</taxon>
        <taxon>Comamonadaceae</taxon>
        <taxon>Ramlibacter</taxon>
    </lineage>
</organism>
<comment type="caution">
    <text evidence="1">The sequence shown here is derived from an EMBL/GenBank/DDBJ whole genome shotgun (WGS) entry which is preliminary data.</text>
</comment>
<evidence type="ECO:0000313" key="2">
    <source>
        <dbReference type="Proteomes" id="UP000469385"/>
    </source>
</evidence>
<sequence>MVIVSDALGDRSSASSWTVFEELTMRLSTIAFCLVLSACERGGKYDPLAIESLDSKVRTVLAVEAKLNEGHPYEGVKALTFIQGLKREGFECRAQYRELVSFSQTAEAKITTVPWIVCVKAPAMIEPCSELTVGLDFPTERSSDLRSLVSKLGSLETAKPGFACEINSTDAEAKKRIALAAKQGHLIPVD</sequence>
<protein>
    <submittedName>
        <fullName evidence="1">Uncharacterized protein</fullName>
    </submittedName>
</protein>
<reference evidence="1 2" key="1">
    <citation type="submission" date="2019-12" db="EMBL/GenBank/DDBJ databases">
        <authorList>
            <person name="Huq M.A."/>
        </authorList>
    </citation>
    <scope>NUCLEOTIDE SEQUENCE [LARGE SCALE GENOMIC DNA]</scope>
    <source>
        <strain evidence="1 2">MAH-25</strain>
    </source>
</reference>
<dbReference type="RefSeq" id="WP_157397194.1">
    <property type="nucleotide sequence ID" value="NZ_WSEL01000003.1"/>
</dbReference>